<dbReference type="Pfam" id="PF11605">
    <property type="entry name" value="Vps36_ESCRT-II"/>
    <property type="match status" value="1"/>
</dbReference>
<dbReference type="GO" id="GO:0043130">
    <property type="term" value="F:ubiquitin binding"/>
    <property type="evidence" value="ECO:0007669"/>
    <property type="project" value="UniProtKB-UniRule"/>
</dbReference>
<dbReference type="GO" id="GO:0032266">
    <property type="term" value="F:phosphatidylinositol-3-phosphate binding"/>
    <property type="evidence" value="ECO:0007669"/>
    <property type="project" value="UniProtKB-UniRule"/>
</dbReference>
<evidence type="ECO:0000256" key="6">
    <source>
        <dbReference type="ARBA" id="ARBA00022927"/>
    </source>
</evidence>
<dbReference type="InterPro" id="IPR036443">
    <property type="entry name" value="Znf_RanBP2_sf"/>
</dbReference>
<dbReference type="CDD" id="cd13227">
    <property type="entry name" value="PH-GRAM-like_Vps36"/>
    <property type="match status" value="1"/>
</dbReference>
<keyword evidence="10" id="KW-1185">Reference proteome</keyword>
<dbReference type="InterPro" id="IPR037855">
    <property type="entry name" value="Vps36"/>
</dbReference>
<dbReference type="PANTHER" id="PTHR13128">
    <property type="entry name" value="VACUOLAR PROTEIN-SORTING-ASSOCIATED PROTEIN 36"/>
    <property type="match status" value="1"/>
</dbReference>
<dbReference type="PROSITE" id="PS51495">
    <property type="entry name" value="GLUE"/>
    <property type="match status" value="1"/>
</dbReference>
<dbReference type="GO" id="GO:0043328">
    <property type="term" value="P:protein transport to vacuole involved in ubiquitin-dependent protein catabolic process via the multivesicular body sorting pathway"/>
    <property type="evidence" value="ECO:0007669"/>
    <property type="project" value="UniProtKB-UniRule"/>
</dbReference>
<dbReference type="Pfam" id="PF04157">
    <property type="entry name" value="EAP30"/>
    <property type="match status" value="1"/>
</dbReference>
<comment type="subcellular location">
    <subcellularLocation>
        <location evidence="7">Cytoplasm</location>
    </subcellularLocation>
    <subcellularLocation>
        <location evidence="7">Endosome</location>
    </subcellularLocation>
</comment>
<keyword evidence="4" id="KW-0863">Zinc-finger</keyword>
<evidence type="ECO:0000313" key="9">
    <source>
        <dbReference type="EMBL" id="SCU82313.1"/>
    </source>
</evidence>
<sequence length="524" mass="59258">MRLRQWHFVETTGSGQPILRENEKDIYIEHPVGCYQGKSKILGKQKGRVYLTSQRIIYIDDEEPTKNSVSLELDDVAHVEYSSKFLRKSARLSIFLKNLDPSEGAKVNSAKKVQQTTSKWPCPICDFENETNETLRIENMSLFSCANCGITPDFDMIKDLTVLKAPQEPTSQVNEVECSACTFLNHPSLTNCEICGTRLPVYYDNVDAPHFLDCRIKIELQTNDGLKADGPLYIQLSFRESDGMLLSQTIEELIENQPREDTKNVYNIGATSINESYPHKETHKETKALELETKLGRVGIASLEKSQEDRLRNNDIILGSALSDLNNLMALASDIEQLYGKTARDDVKKKPPLFIVDREKFLTKELFIKEISRELHGFIMTEFQKQMEVDGVILISLVDIYALYNKAMRIGSGLVSPQELKEACSQFQDLGLKNLHLTKINGRVLCISSGDSFGYIKKRIIDIVTTNPGADLLGLTQRLNENDSNSWTAGIIMEVLSNCVSEGQLLIDEQITGVQYYVNFDWKI</sequence>
<dbReference type="InterPro" id="IPR036388">
    <property type="entry name" value="WH-like_DNA-bd_sf"/>
</dbReference>
<dbReference type="InterPro" id="IPR031558">
    <property type="entry name" value="Vps36-NZF-N"/>
</dbReference>
<keyword evidence="7" id="KW-0963">Cytoplasm</keyword>
<dbReference type="PANTHER" id="PTHR13128:SF12">
    <property type="entry name" value="VACUOLAR PROTEIN-SORTING-ASSOCIATED PROTEIN 36"/>
    <property type="match status" value="1"/>
</dbReference>
<dbReference type="InterPro" id="IPR021648">
    <property type="entry name" value="GLUE_dom"/>
</dbReference>
<dbReference type="GO" id="GO:0000814">
    <property type="term" value="C:ESCRT II complex"/>
    <property type="evidence" value="ECO:0007669"/>
    <property type="project" value="UniProtKB-UniRule"/>
</dbReference>
<keyword evidence="2 7" id="KW-0813">Transport</keyword>
<keyword evidence="5" id="KW-0862">Zinc</keyword>
<evidence type="ECO:0000256" key="7">
    <source>
        <dbReference type="RuleBase" id="RU367095"/>
    </source>
</evidence>
<evidence type="ECO:0000259" key="8">
    <source>
        <dbReference type="PROSITE" id="PS51495"/>
    </source>
</evidence>
<dbReference type="Gene3D" id="1.10.10.10">
    <property type="entry name" value="Winged helix-like DNA-binding domain superfamily/Winged helix DNA-binding domain"/>
    <property type="match status" value="2"/>
</dbReference>
<evidence type="ECO:0000256" key="5">
    <source>
        <dbReference type="ARBA" id="ARBA00022833"/>
    </source>
</evidence>
<accession>A0A1G4IYT7</accession>
<protein>
    <recommendedName>
        <fullName evidence="7">Vacuolar protein-sorting-associated protein 36</fullName>
    </recommendedName>
    <alternativeName>
        <fullName evidence="7">ESCRT-II complex subunit VPS36</fullName>
    </alternativeName>
</protein>
<dbReference type="Gene3D" id="2.30.29.30">
    <property type="entry name" value="Pleckstrin-homology domain (PH domain)/Phosphotyrosine-binding domain (PTB)"/>
    <property type="match status" value="1"/>
</dbReference>
<dbReference type="InterPro" id="IPR001876">
    <property type="entry name" value="Znf_RanBP2"/>
</dbReference>
<evidence type="ECO:0000256" key="4">
    <source>
        <dbReference type="ARBA" id="ARBA00022771"/>
    </source>
</evidence>
<dbReference type="InterPro" id="IPR040608">
    <property type="entry name" value="Snf8/Vps36"/>
</dbReference>
<dbReference type="GO" id="GO:1904669">
    <property type="term" value="P:ATP export"/>
    <property type="evidence" value="ECO:0007669"/>
    <property type="project" value="EnsemblFungi"/>
</dbReference>
<dbReference type="Gene3D" id="2.30.30.380">
    <property type="entry name" value="Zn-finger domain of Sec23/24"/>
    <property type="match status" value="1"/>
</dbReference>
<comment type="subunit">
    <text evidence="7">Component of the endosomal sorting complex required for transport II (ESCRT-II).</text>
</comment>
<dbReference type="Proteomes" id="UP000190274">
    <property type="component" value="Chromosome C"/>
</dbReference>
<comment type="similarity">
    <text evidence="1 7">Belongs to the VPS36 family.</text>
</comment>
<dbReference type="InterPro" id="IPR036390">
    <property type="entry name" value="WH_DNA-bd_sf"/>
</dbReference>
<dbReference type="SUPFAM" id="SSF46785">
    <property type="entry name" value="Winged helix' DNA-binding domain"/>
    <property type="match status" value="1"/>
</dbReference>
<dbReference type="STRING" id="1266660.A0A1G4IYT7"/>
<evidence type="ECO:0000256" key="2">
    <source>
        <dbReference type="ARBA" id="ARBA00022448"/>
    </source>
</evidence>
<evidence type="ECO:0000256" key="3">
    <source>
        <dbReference type="ARBA" id="ARBA00022723"/>
    </source>
</evidence>
<dbReference type="SMART" id="SM00547">
    <property type="entry name" value="ZnF_RBZ"/>
    <property type="match status" value="2"/>
</dbReference>
<organism evidence="9 10">
    <name type="scientific">Lachancea dasiensis</name>
    <dbReference type="NCBI Taxonomy" id="1072105"/>
    <lineage>
        <taxon>Eukaryota</taxon>
        <taxon>Fungi</taxon>
        <taxon>Dikarya</taxon>
        <taxon>Ascomycota</taxon>
        <taxon>Saccharomycotina</taxon>
        <taxon>Saccharomycetes</taxon>
        <taxon>Saccharomycetales</taxon>
        <taxon>Saccharomycetaceae</taxon>
        <taxon>Lachancea</taxon>
    </lineage>
</organism>
<dbReference type="EMBL" id="LT598459">
    <property type="protein sequence ID" value="SCU82313.1"/>
    <property type="molecule type" value="Genomic_DNA"/>
</dbReference>
<dbReference type="GO" id="GO:0008270">
    <property type="term" value="F:zinc ion binding"/>
    <property type="evidence" value="ECO:0007669"/>
    <property type="project" value="UniProtKB-KW"/>
</dbReference>
<dbReference type="AlphaFoldDB" id="A0A1G4IYT7"/>
<dbReference type="GO" id="GO:0016236">
    <property type="term" value="P:macroautophagy"/>
    <property type="evidence" value="ECO:0007669"/>
    <property type="project" value="EnsemblFungi"/>
</dbReference>
<dbReference type="GO" id="GO:0031902">
    <property type="term" value="C:late endosome membrane"/>
    <property type="evidence" value="ECO:0007669"/>
    <property type="project" value="UniProtKB-UniRule"/>
</dbReference>
<dbReference type="GO" id="GO:0032258">
    <property type="term" value="P:cytoplasm to vacuole targeting by the Cvt pathway"/>
    <property type="evidence" value="ECO:0007669"/>
    <property type="project" value="EnsemblFungi"/>
</dbReference>
<reference evidence="10" key="1">
    <citation type="submission" date="2016-03" db="EMBL/GenBank/DDBJ databases">
        <authorList>
            <person name="Devillers H."/>
        </authorList>
    </citation>
    <scope>NUCLEOTIDE SEQUENCE [LARGE SCALE GENOMIC DNA]</scope>
</reference>
<name>A0A1G4IYT7_9SACH</name>
<gene>
    <name evidence="9" type="ORF">LADA_0C04412G</name>
</gene>
<dbReference type="SUPFAM" id="SSF90209">
    <property type="entry name" value="Ran binding protein zinc finger-like"/>
    <property type="match status" value="2"/>
</dbReference>
<keyword evidence="7" id="KW-0967">Endosome</keyword>
<evidence type="ECO:0000256" key="1">
    <source>
        <dbReference type="ARBA" id="ARBA00009697"/>
    </source>
</evidence>
<dbReference type="InterPro" id="IPR011993">
    <property type="entry name" value="PH-like_dom_sf"/>
</dbReference>
<dbReference type="SUPFAM" id="SSF50729">
    <property type="entry name" value="PH domain-like"/>
    <property type="match status" value="1"/>
</dbReference>
<evidence type="ECO:0000313" key="10">
    <source>
        <dbReference type="Proteomes" id="UP000190274"/>
    </source>
</evidence>
<dbReference type="GO" id="GO:0000122">
    <property type="term" value="P:negative regulation of transcription by RNA polymerase II"/>
    <property type="evidence" value="ECO:0007669"/>
    <property type="project" value="EnsemblFungi"/>
</dbReference>
<dbReference type="GO" id="GO:0045053">
    <property type="term" value="P:protein retention in Golgi apparatus"/>
    <property type="evidence" value="ECO:0007669"/>
    <property type="project" value="EnsemblFungi"/>
</dbReference>
<dbReference type="OrthoDB" id="271448at2759"/>
<keyword evidence="3" id="KW-0479">Metal-binding</keyword>
<dbReference type="Pfam" id="PF16988">
    <property type="entry name" value="Vps36-NZF-N"/>
    <property type="match status" value="1"/>
</dbReference>
<keyword evidence="6 7" id="KW-0653">Protein transport</keyword>
<feature type="domain" description="GLUE N-terminal" evidence="8">
    <location>
        <begin position="9"/>
        <end position="266"/>
    </location>
</feature>
<comment type="function">
    <text evidence="7">Component of the ESCRT-II complex (endosomal sorting complex required for transport II), which is required for multivesicular body (MVB) formation and sorting of endosomal cargo proteins into MVBs.</text>
</comment>
<proteinExistence type="inferred from homology"/>